<sequence>MFHPPLSHGLLPRLGSVGTSPTPAVLRCRLLGHAESAAVAVPGWQATFESELRGYLAQLLAPGPQLHVRARLRNHRVSVHVSMAALEKDAQILQQSLWDGSLRRLALRNRTGLESPWPTSQALRQFLLREISVETLGGLGRVSSSGINKAFNQRPYAMMTSNSFDLGGGTNLTLDFHPAGGPPGPSLTARGASLTLSAPGHGLPSFPFILSAGEHGEIWAGPYGRDASNRFLRGGALCTVDELRKLHENCLVLAVEAVHLLVGMSFVTGLTADGSCLLVRLSKYGIPVFPQTPQRNAS</sequence>
<proteinExistence type="predicted"/>
<dbReference type="EMBL" id="CAMXCT030000413">
    <property type="protein sequence ID" value="CAL4765772.1"/>
    <property type="molecule type" value="Genomic_DNA"/>
</dbReference>
<dbReference type="EMBL" id="CAMXCT020000413">
    <property type="protein sequence ID" value="CAL1131835.1"/>
    <property type="molecule type" value="Genomic_DNA"/>
</dbReference>
<accession>A0A9P1BTL2</accession>
<dbReference type="Proteomes" id="UP001152797">
    <property type="component" value="Unassembled WGS sequence"/>
</dbReference>
<comment type="caution">
    <text evidence="1">The sequence shown here is derived from an EMBL/GenBank/DDBJ whole genome shotgun (WGS) entry which is preliminary data.</text>
</comment>
<protein>
    <submittedName>
        <fullName evidence="2">Leucine-rich repeat-containing protein LOC400891-like</fullName>
    </submittedName>
</protein>
<gene>
    <name evidence="1" type="ORF">C1SCF055_LOCUS6512</name>
</gene>
<reference evidence="2 3" key="2">
    <citation type="submission" date="2024-05" db="EMBL/GenBank/DDBJ databases">
        <authorList>
            <person name="Chen Y."/>
            <person name="Shah S."/>
            <person name="Dougan E. K."/>
            <person name="Thang M."/>
            <person name="Chan C."/>
        </authorList>
    </citation>
    <scope>NUCLEOTIDE SEQUENCE [LARGE SCALE GENOMIC DNA]</scope>
</reference>
<reference evidence="1" key="1">
    <citation type="submission" date="2022-10" db="EMBL/GenBank/DDBJ databases">
        <authorList>
            <person name="Chen Y."/>
            <person name="Dougan E. K."/>
            <person name="Chan C."/>
            <person name="Rhodes N."/>
            <person name="Thang M."/>
        </authorList>
    </citation>
    <scope>NUCLEOTIDE SEQUENCE</scope>
</reference>
<evidence type="ECO:0000313" key="3">
    <source>
        <dbReference type="Proteomes" id="UP001152797"/>
    </source>
</evidence>
<dbReference type="EMBL" id="CAMXCT010000413">
    <property type="protein sequence ID" value="CAI3978460.1"/>
    <property type="molecule type" value="Genomic_DNA"/>
</dbReference>
<organism evidence="1">
    <name type="scientific">Cladocopium goreaui</name>
    <dbReference type="NCBI Taxonomy" id="2562237"/>
    <lineage>
        <taxon>Eukaryota</taxon>
        <taxon>Sar</taxon>
        <taxon>Alveolata</taxon>
        <taxon>Dinophyceae</taxon>
        <taxon>Suessiales</taxon>
        <taxon>Symbiodiniaceae</taxon>
        <taxon>Cladocopium</taxon>
    </lineage>
</organism>
<dbReference type="AlphaFoldDB" id="A0A9P1BTL2"/>
<name>A0A9P1BTL2_9DINO</name>
<keyword evidence="3" id="KW-1185">Reference proteome</keyword>
<evidence type="ECO:0000313" key="2">
    <source>
        <dbReference type="EMBL" id="CAL4765772.1"/>
    </source>
</evidence>
<evidence type="ECO:0000313" key="1">
    <source>
        <dbReference type="EMBL" id="CAI3978460.1"/>
    </source>
</evidence>
<dbReference type="OrthoDB" id="414758at2759"/>